<gene>
    <name evidence="4" type="ORF">DYB35_011261</name>
</gene>
<dbReference type="SUPFAM" id="SSF57756">
    <property type="entry name" value="Retrovirus zinc finger-like domains"/>
    <property type="match status" value="1"/>
</dbReference>
<name>A0A3R7EEE0_APHAT</name>
<evidence type="ECO:0000313" key="5">
    <source>
        <dbReference type="Proteomes" id="UP000285712"/>
    </source>
</evidence>
<dbReference type="PANTHER" id="PTHR47481:SF37">
    <property type="entry name" value="RETROTRANSPOSON GAG DOMAIN-CONTAINING PROTEIN"/>
    <property type="match status" value="1"/>
</dbReference>
<dbReference type="PANTHER" id="PTHR47481">
    <property type="match status" value="1"/>
</dbReference>
<feature type="compositionally biased region" description="Basic and acidic residues" evidence="2">
    <location>
        <begin position="469"/>
        <end position="478"/>
    </location>
</feature>
<organism evidence="4 5">
    <name type="scientific">Aphanomyces astaci</name>
    <name type="common">Crayfish plague agent</name>
    <dbReference type="NCBI Taxonomy" id="112090"/>
    <lineage>
        <taxon>Eukaryota</taxon>
        <taxon>Sar</taxon>
        <taxon>Stramenopiles</taxon>
        <taxon>Oomycota</taxon>
        <taxon>Saprolegniomycetes</taxon>
        <taxon>Saprolegniales</taxon>
        <taxon>Verrucalvaceae</taxon>
        <taxon>Aphanomyces</taxon>
    </lineage>
</organism>
<dbReference type="Proteomes" id="UP000285712">
    <property type="component" value="Unassembled WGS sequence"/>
</dbReference>
<dbReference type="Pfam" id="PF22936">
    <property type="entry name" value="Pol_BBD"/>
    <property type="match status" value="1"/>
</dbReference>
<keyword evidence="1" id="KW-0863">Zinc-finger</keyword>
<accession>A0A3R7EEE0</accession>
<feature type="region of interest" description="Disordered" evidence="2">
    <location>
        <begin position="178"/>
        <end position="243"/>
    </location>
</feature>
<dbReference type="InterPro" id="IPR036875">
    <property type="entry name" value="Znf_CCHC_sf"/>
</dbReference>
<feature type="region of interest" description="Disordered" evidence="2">
    <location>
        <begin position="457"/>
        <end position="478"/>
    </location>
</feature>
<dbReference type="Pfam" id="PF14223">
    <property type="entry name" value="Retrotran_gag_2"/>
    <property type="match status" value="1"/>
</dbReference>
<feature type="region of interest" description="Disordered" evidence="2">
    <location>
        <begin position="134"/>
        <end position="153"/>
    </location>
</feature>
<dbReference type="GO" id="GO:0003676">
    <property type="term" value="F:nucleic acid binding"/>
    <property type="evidence" value="ECO:0007669"/>
    <property type="project" value="InterPro"/>
</dbReference>
<dbReference type="PROSITE" id="PS50158">
    <property type="entry name" value="ZF_CCHC"/>
    <property type="match status" value="1"/>
</dbReference>
<reference evidence="4 5" key="1">
    <citation type="submission" date="2018-08" db="EMBL/GenBank/DDBJ databases">
        <title>Aphanomyces genome sequencing and annotation.</title>
        <authorList>
            <person name="Minardi D."/>
            <person name="Oidtmann B."/>
            <person name="Van Der Giezen M."/>
            <person name="Studholme D.J."/>
        </authorList>
    </citation>
    <scope>NUCLEOTIDE SEQUENCE [LARGE SCALE GENOMIC DNA]</scope>
    <source>
        <strain evidence="4 5">Sv</strain>
    </source>
</reference>
<keyword evidence="1" id="KW-0479">Metal-binding</keyword>
<comment type="caution">
    <text evidence="4">The sequence shown here is derived from an EMBL/GenBank/DDBJ whole genome shotgun (WGS) entry which is preliminary data.</text>
</comment>
<feature type="compositionally biased region" description="Gly residues" evidence="2">
    <location>
        <begin position="199"/>
        <end position="233"/>
    </location>
</feature>
<protein>
    <recommendedName>
        <fullName evidence="3">CCHC-type domain-containing protein</fullName>
    </recommendedName>
</protein>
<dbReference type="InterPro" id="IPR001878">
    <property type="entry name" value="Znf_CCHC"/>
</dbReference>
<feature type="compositionally biased region" description="Basic residues" evidence="2">
    <location>
        <begin position="582"/>
        <end position="595"/>
    </location>
</feature>
<dbReference type="GO" id="GO:0008270">
    <property type="term" value="F:zinc ion binding"/>
    <property type="evidence" value="ECO:0007669"/>
    <property type="project" value="UniProtKB-KW"/>
</dbReference>
<evidence type="ECO:0000256" key="1">
    <source>
        <dbReference type="PROSITE-ProRule" id="PRU00047"/>
    </source>
</evidence>
<feature type="compositionally biased region" description="Low complexity" evidence="2">
    <location>
        <begin position="551"/>
        <end position="561"/>
    </location>
</feature>
<feature type="region of interest" description="Disordered" evidence="2">
    <location>
        <begin position="495"/>
        <end position="595"/>
    </location>
</feature>
<evidence type="ECO:0000313" key="4">
    <source>
        <dbReference type="EMBL" id="RHY97328.1"/>
    </source>
</evidence>
<evidence type="ECO:0000256" key="2">
    <source>
        <dbReference type="SAM" id="MobiDB-lite"/>
    </source>
</evidence>
<evidence type="ECO:0000259" key="3">
    <source>
        <dbReference type="PROSITE" id="PS50158"/>
    </source>
</evidence>
<feature type="compositionally biased region" description="Basic and acidic residues" evidence="2">
    <location>
        <begin position="178"/>
        <end position="197"/>
    </location>
</feature>
<dbReference type="InterPro" id="IPR054722">
    <property type="entry name" value="PolX-like_BBD"/>
</dbReference>
<sequence>MDDDWVALSYIPLSVHNDHLKYIQHVETTYDTWNALKAIYENTSEVSLVTLQMKMYKLDWSERIGLESFAYQFQELTPKMTAASDGTPERSHVTRFLCLLPPRFANTVSYITRESRDTTKFATMRSVLEELKLDDERQQLSNPSIRKNTERSDDALNATVNGECHYCHKPGHFRSECRRRQNDEAKGVQRRNVRDKPQGNGGGRGSYDGGRNGGRFSGRGRGRNSGNGRGGGRPNWRGTDHGNYAEEDEMEDIFMIEEDLPVTSCPDDEDTWWQTDVDPAIEPETDDVSTELCQYATDETDECNAATATYVREAIIDSGATAHMTGDINLLHSVVACARGVRLADGHPIPVTAMGDLKIKSDETGRTATFKNVLYVPTLKKTLVSISRINRQLGDASLIFKKDHCQLRNKNKLSITARWNDSYLYAIQGKFILPGMDDEANAAEAADTMLWHARIHRRPDGPAQGNHMRRLDDQRDGKCGTMVQVTKEDVHMDLANTQPPLQRPASSMTSERGKSPSSRKSSPARLMAQPFVHYPPQVTRHDTRNSRRAAEAATEAAAATRQHTKKVHGNRAGINRIDPQTRRSRRHQAARSKRR</sequence>
<proteinExistence type="predicted"/>
<feature type="domain" description="CCHC-type" evidence="3">
    <location>
        <begin position="164"/>
        <end position="179"/>
    </location>
</feature>
<feature type="compositionally biased region" description="Basic and acidic residues" evidence="2">
    <location>
        <begin position="539"/>
        <end position="550"/>
    </location>
</feature>
<feature type="compositionally biased region" description="Polar residues" evidence="2">
    <location>
        <begin position="495"/>
        <end position="509"/>
    </location>
</feature>
<dbReference type="EMBL" id="QUTG01002186">
    <property type="protein sequence ID" value="RHY97328.1"/>
    <property type="molecule type" value="Genomic_DNA"/>
</dbReference>
<dbReference type="AlphaFoldDB" id="A0A3R7EEE0"/>
<keyword evidence="1" id="KW-0862">Zinc</keyword>